<evidence type="ECO:0000256" key="3">
    <source>
        <dbReference type="ARBA" id="ARBA00023315"/>
    </source>
</evidence>
<protein>
    <submittedName>
        <fullName evidence="5">1-acyl-sn-glycerol-3-phosphate acyltransferase</fullName>
        <ecNumber evidence="5">2.3.1.51</ecNumber>
    </submittedName>
</protein>
<comment type="caution">
    <text evidence="5">The sequence shown here is derived from an EMBL/GenBank/DDBJ whole genome shotgun (WGS) entry which is preliminary data.</text>
</comment>
<dbReference type="EMBL" id="JPGK01000009">
    <property type="protein sequence ID" value="KGA92974.1"/>
    <property type="molecule type" value="Genomic_DNA"/>
</dbReference>
<dbReference type="AlphaFoldDB" id="A0A094X337"/>
<dbReference type="PATRIC" id="fig|178606.4.peg.2171"/>
<dbReference type="SMART" id="SM00563">
    <property type="entry name" value="PlsC"/>
    <property type="match status" value="1"/>
</dbReference>
<dbReference type="OrthoDB" id="9809618at2"/>
<dbReference type="Proteomes" id="UP000029452">
    <property type="component" value="Unassembled WGS sequence"/>
</dbReference>
<gene>
    <name evidence="5" type="ORF">LptCag_0834</name>
</gene>
<evidence type="ECO:0000313" key="5">
    <source>
        <dbReference type="EMBL" id="KGA92974.1"/>
    </source>
</evidence>
<dbReference type="PANTHER" id="PTHR10434:SF11">
    <property type="entry name" value="1-ACYL-SN-GLYCEROL-3-PHOSPHATE ACYLTRANSFERASE"/>
    <property type="match status" value="1"/>
</dbReference>
<feature type="domain" description="Phospholipid/glycerol acyltransferase" evidence="4">
    <location>
        <begin position="53"/>
        <end position="166"/>
    </location>
</feature>
<dbReference type="GO" id="GO:0003841">
    <property type="term" value="F:1-acylglycerol-3-phosphate O-acyltransferase activity"/>
    <property type="evidence" value="ECO:0007669"/>
    <property type="project" value="UniProtKB-EC"/>
</dbReference>
<dbReference type="EC" id="2.3.1.51" evidence="5"/>
<keyword evidence="2 5" id="KW-0808">Transferase</keyword>
<proteinExistence type="predicted"/>
<dbReference type="SUPFAM" id="SSF69593">
    <property type="entry name" value="Glycerol-3-phosphate (1)-acyltransferase"/>
    <property type="match status" value="1"/>
</dbReference>
<dbReference type="RefSeq" id="WP_036083247.1">
    <property type="nucleotide sequence ID" value="NZ_JBPKCJ010000007.1"/>
</dbReference>
<organism evidence="5 6">
    <name type="scientific">Leptospirillum ferriphilum</name>
    <dbReference type="NCBI Taxonomy" id="178606"/>
    <lineage>
        <taxon>Bacteria</taxon>
        <taxon>Pseudomonadati</taxon>
        <taxon>Nitrospirota</taxon>
        <taxon>Nitrospiria</taxon>
        <taxon>Nitrospirales</taxon>
        <taxon>Nitrospiraceae</taxon>
        <taxon>Leptospirillum</taxon>
    </lineage>
</organism>
<name>A0A094X337_9BACT</name>
<dbReference type="GO" id="GO:0006654">
    <property type="term" value="P:phosphatidic acid biosynthetic process"/>
    <property type="evidence" value="ECO:0007669"/>
    <property type="project" value="TreeGrafter"/>
</dbReference>
<accession>A0A094X337</accession>
<evidence type="ECO:0000256" key="1">
    <source>
        <dbReference type="ARBA" id="ARBA00005189"/>
    </source>
</evidence>
<evidence type="ECO:0000313" key="6">
    <source>
        <dbReference type="Proteomes" id="UP000029452"/>
    </source>
</evidence>
<evidence type="ECO:0000259" key="4">
    <source>
        <dbReference type="SMART" id="SM00563"/>
    </source>
</evidence>
<sequence>MDSPKASQLIEVPTSVWNRPFYRSVRAFFSLFCRSYLRLKVDGLENLPAEGGTIVAVNHQSHLDVPLMGLSLPREARFPGKAELFTSSFLLRTFLLNLGGFPIVRGEGDRKAISLSESILQRGDVLVLFPEGTRTRTGEIGAFHRGLGVLSIRTGSPIVPAAIRGSGDSLGVGKAWPRPGKIFVRFAKPLIPPSLDLSPRDLKEASQSLTSAVENEVRSLYRSLLLSQESSD</sequence>
<reference evidence="5 6" key="1">
    <citation type="submission" date="2014-06" db="EMBL/GenBank/DDBJ databases">
        <title>Draft genome sequence of iron oxidizing acidophile Leptospirillum ferriphilum DSM14647.</title>
        <authorList>
            <person name="Cardenas J.P."/>
            <person name="Lazcano M."/>
            <person name="Ossandon F.J."/>
            <person name="Corbett M."/>
            <person name="Holmes D.S."/>
            <person name="Watkin E."/>
        </authorList>
    </citation>
    <scope>NUCLEOTIDE SEQUENCE [LARGE SCALE GENOMIC DNA]</scope>
    <source>
        <strain evidence="5 6">DSM 14647</strain>
    </source>
</reference>
<dbReference type="Pfam" id="PF01553">
    <property type="entry name" value="Acyltransferase"/>
    <property type="match status" value="1"/>
</dbReference>
<comment type="pathway">
    <text evidence="1">Lipid metabolism.</text>
</comment>
<evidence type="ECO:0000256" key="2">
    <source>
        <dbReference type="ARBA" id="ARBA00022679"/>
    </source>
</evidence>
<dbReference type="InterPro" id="IPR002123">
    <property type="entry name" value="Plipid/glycerol_acylTrfase"/>
</dbReference>
<dbReference type="PANTHER" id="PTHR10434">
    <property type="entry name" value="1-ACYL-SN-GLYCEROL-3-PHOSPHATE ACYLTRANSFERASE"/>
    <property type="match status" value="1"/>
</dbReference>
<dbReference type="CDD" id="cd07989">
    <property type="entry name" value="LPLAT_AGPAT-like"/>
    <property type="match status" value="1"/>
</dbReference>
<keyword evidence="3 5" id="KW-0012">Acyltransferase</keyword>